<sequence length="151" mass="16714">MKSYNWLGTVSGGGEVHTRPGFKVVYGLNVWLYNRPLGEPYATLTIRRHMESWIGSRTILVYLYLVRVYYSSARAAWKGALSRAILGKGSWIAKELAVLGDVGSHSVLVPNQYHETDYGMYRRASSTFVGGVRTPPVTLLPVSSLVVTSFG</sequence>
<evidence type="ECO:0000313" key="1">
    <source>
        <dbReference type="EMBL" id="KZP13706.1"/>
    </source>
</evidence>
<protein>
    <submittedName>
        <fullName evidence="1">Uncharacterized protein</fullName>
    </submittedName>
</protein>
<dbReference type="AlphaFoldDB" id="A0A166CJ21"/>
<gene>
    <name evidence="1" type="ORF">FIBSPDRAFT_897146</name>
</gene>
<keyword evidence="2" id="KW-1185">Reference proteome</keyword>
<proteinExistence type="predicted"/>
<reference evidence="1 2" key="1">
    <citation type="journal article" date="2016" name="Mol. Biol. Evol.">
        <title>Comparative Genomics of Early-Diverging Mushroom-Forming Fungi Provides Insights into the Origins of Lignocellulose Decay Capabilities.</title>
        <authorList>
            <person name="Nagy L.G."/>
            <person name="Riley R."/>
            <person name="Tritt A."/>
            <person name="Adam C."/>
            <person name="Daum C."/>
            <person name="Floudas D."/>
            <person name="Sun H."/>
            <person name="Yadav J.S."/>
            <person name="Pangilinan J."/>
            <person name="Larsson K.H."/>
            <person name="Matsuura K."/>
            <person name="Barry K."/>
            <person name="Labutti K."/>
            <person name="Kuo R."/>
            <person name="Ohm R.A."/>
            <person name="Bhattacharya S.S."/>
            <person name="Shirouzu T."/>
            <person name="Yoshinaga Y."/>
            <person name="Martin F.M."/>
            <person name="Grigoriev I.V."/>
            <person name="Hibbett D.S."/>
        </authorList>
    </citation>
    <scope>NUCLEOTIDE SEQUENCE [LARGE SCALE GENOMIC DNA]</scope>
    <source>
        <strain evidence="1 2">CBS 109695</strain>
    </source>
</reference>
<name>A0A166CJ21_9AGAM</name>
<organism evidence="1 2">
    <name type="scientific">Athelia psychrophila</name>
    <dbReference type="NCBI Taxonomy" id="1759441"/>
    <lineage>
        <taxon>Eukaryota</taxon>
        <taxon>Fungi</taxon>
        <taxon>Dikarya</taxon>
        <taxon>Basidiomycota</taxon>
        <taxon>Agaricomycotina</taxon>
        <taxon>Agaricomycetes</taxon>
        <taxon>Agaricomycetidae</taxon>
        <taxon>Atheliales</taxon>
        <taxon>Atheliaceae</taxon>
        <taxon>Athelia</taxon>
    </lineage>
</organism>
<evidence type="ECO:0000313" key="2">
    <source>
        <dbReference type="Proteomes" id="UP000076532"/>
    </source>
</evidence>
<dbReference type="EMBL" id="KV417628">
    <property type="protein sequence ID" value="KZP13706.1"/>
    <property type="molecule type" value="Genomic_DNA"/>
</dbReference>
<dbReference type="Proteomes" id="UP000076532">
    <property type="component" value="Unassembled WGS sequence"/>
</dbReference>
<accession>A0A166CJ21</accession>